<dbReference type="Proteomes" id="UP000293764">
    <property type="component" value="Unassembled WGS sequence"/>
</dbReference>
<name>A0A4Q5N1J8_9MICO</name>
<keyword evidence="3" id="KW-1185">Reference proteome</keyword>
<accession>A0A4Q5N1J8</accession>
<dbReference type="InterPro" id="IPR012495">
    <property type="entry name" value="TadE-like_dom"/>
</dbReference>
<protein>
    <submittedName>
        <fullName evidence="2">Pilus assembly protein</fullName>
    </submittedName>
</protein>
<dbReference type="EMBL" id="SDWW01000010">
    <property type="protein sequence ID" value="RYV51959.1"/>
    <property type="molecule type" value="Genomic_DNA"/>
</dbReference>
<evidence type="ECO:0000259" key="1">
    <source>
        <dbReference type="Pfam" id="PF07811"/>
    </source>
</evidence>
<evidence type="ECO:0000313" key="3">
    <source>
        <dbReference type="Proteomes" id="UP000293764"/>
    </source>
</evidence>
<reference evidence="2 3" key="1">
    <citation type="submission" date="2019-01" db="EMBL/GenBank/DDBJ databases">
        <title>Novel species of Cellulomonas.</title>
        <authorList>
            <person name="Liu Q."/>
            <person name="Xin Y.-H."/>
        </authorList>
    </citation>
    <scope>NUCLEOTIDE SEQUENCE [LARGE SCALE GENOMIC DNA]</scope>
    <source>
        <strain evidence="2 3">HLT2-17</strain>
    </source>
</reference>
<proteinExistence type="predicted"/>
<gene>
    <name evidence="2" type="ORF">EUA98_05710</name>
</gene>
<comment type="caution">
    <text evidence="2">The sequence shown here is derived from an EMBL/GenBank/DDBJ whole genome shotgun (WGS) entry which is preliminary data.</text>
</comment>
<sequence length="112" mass="11368">MVVLMPVLFLLMFTGMQAALIYHARTVAIAAAQEGARTAAAQFSSAAAGDAAAEQFIASAGGGDVLRGVTVRTTRDATTTSVAVSGETMSVVPGWTPRIVQSASAPVERVTG</sequence>
<dbReference type="AlphaFoldDB" id="A0A4Q5N1J8"/>
<evidence type="ECO:0000313" key="2">
    <source>
        <dbReference type="EMBL" id="RYV51959.1"/>
    </source>
</evidence>
<dbReference type="Pfam" id="PF07811">
    <property type="entry name" value="TadE"/>
    <property type="match status" value="1"/>
</dbReference>
<feature type="domain" description="TadE-like" evidence="1">
    <location>
        <begin position="1"/>
        <end position="37"/>
    </location>
</feature>
<organism evidence="2 3">
    <name type="scientific">Pengzhenrongella frigida</name>
    <dbReference type="NCBI Taxonomy" id="1259133"/>
    <lineage>
        <taxon>Bacteria</taxon>
        <taxon>Bacillati</taxon>
        <taxon>Actinomycetota</taxon>
        <taxon>Actinomycetes</taxon>
        <taxon>Micrococcales</taxon>
        <taxon>Pengzhenrongella</taxon>
    </lineage>
</organism>